<dbReference type="EMBL" id="LBRB01000005">
    <property type="protein sequence ID" value="KKP88949.1"/>
    <property type="molecule type" value="Genomic_DNA"/>
</dbReference>
<evidence type="ECO:0000256" key="3">
    <source>
        <dbReference type="ARBA" id="ARBA00022694"/>
    </source>
</evidence>
<dbReference type="EC" id="2.8.1.13" evidence="9"/>
<dbReference type="Gene3D" id="2.30.30.280">
    <property type="entry name" value="Adenine nucleotide alpha hydrolases-like domains"/>
    <property type="match status" value="1"/>
</dbReference>
<evidence type="ECO:0000256" key="7">
    <source>
        <dbReference type="ARBA" id="ARBA00023157"/>
    </source>
</evidence>
<dbReference type="Gene3D" id="3.40.50.620">
    <property type="entry name" value="HUPs"/>
    <property type="match status" value="1"/>
</dbReference>
<dbReference type="GO" id="GO:0103016">
    <property type="term" value="F:tRNA-uridine 2-sulfurtransferase activity"/>
    <property type="evidence" value="ECO:0007669"/>
    <property type="project" value="UniProtKB-EC"/>
</dbReference>
<dbReference type="Pfam" id="PF20259">
    <property type="entry name" value="tRNA_Me_trans_M"/>
    <property type="match status" value="1"/>
</dbReference>
<dbReference type="GO" id="GO:0000049">
    <property type="term" value="F:tRNA binding"/>
    <property type="evidence" value="ECO:0007669"/>
    <property type="project" value="UniProtKB-KW"/>
</dbReference>
<dbReference type="InterPro" id="IPR046884">
    <property type="entry name" value="MnmA-like_central"/>
</dbReference>
<evidence type="ECO:0000256" key="1">
    <source>
        <dbReference type="ARBA" id="ARBA00022555"/>
    </source>
</evidence>
<dbReference type="Pfam" id="PF20258">
    <property type="entry name" value="tRNA_Me_trans_C"/>
    <property type="match status" value="1"/>
</dbReference>
<dbReference type="STRING" id="1618333.UR93_C0005G0005"/>
<organism evidence="12 13">
    <name type="scientific">Berkelbacteria bacterium GW2011_GWA2_35_9</name>
    <dbReference type="NCBI Taxonomy" id="1618333"/>
    <lineage>
        <taxon>Bacteria</taxon>
        <taxon>Candidatus Berkelbacteria</taxon>
    </lineage>
</organism>
<sequence length="363" mass="41229">MKSKKAVIALSGGVDSAVSALLLKKAGFDLTAVFLKNFDIKSWLTENNKNEKFTDSCSDLADQKMAERVANFLDIPFYVLNFEKEYAKNVFSKFIKGYEKGITPNPDVWCNTFIKFGALLKFVEKISPNAYLATGHYARLRRANLKFQISNLAKYFYLLRGVDPSKDQAYFLWQLGQKQLEKVIFPIGGMMKTEVREIAKKNRLPNATKKDSQGICFVGKLPLKEFLKMMIKPKIGDVVLSNNTKVGEHDGAFYYTIGERISASEVQSSKFKVHNKFQNSKLLSDSRKALYVIYKDIENNKLVVDFDETQISEISNFKIQSPNKFQNPKFKIQLNETVRAITPGQHVVFYRGDEVLGGAIISN</sequence>
<dbReference type="NCBIfam" id="NF001138">
    <property type="entry name" value="PRK00143.1"/>
    <property type="match status" value="1"/>
</dbReference>
<comment type="catalytic activity">
    <reaction evidence="8 9">
        <text>S-sulfanyl-L-cysteinyl-[protein] + uridine(34) in tRNA + AH2 + ATP = 2-thiouridine(34) in tRNA + L-cysteinyl-[protein] + A + AMP + diphosphate + H(+)</text>
        <dbReference type="Rhea" id="RHEA:47032"/>
        <dbReference type="Rhea" id="RHEA-COMP:10131"/>
        <dbReference type="Rhea" id="RHEA-COMP:11726"/>
        <dbReference type="Rhea" id="RHEA-COMP:11727"/>
        <dbReference type="Rhea" id="RHEA-COMP:11728"/>
        <dbReference type="ChEBI" id="CHEBI:13193"/>
        <dbReference type="ChEBI" id="CHEBI:15378"/>
        <dbReference type="ChEBI" id="CHEBI:17499"/>
        <dbReference type="ChEBI" id="CHEBI:29950"/>
        <dbReference type="ChEBI" id="CHEBI:30616"/>
        <dbReference type="ChEBI" id="CHEBI:33019"/>
        <dbReference type="ChEBI" id="CHEBI:61963"/>
        <dbReference type="ChEBI" id="CHEBI:65315"/>
        <dbReference type="ChEBI" id="CHEBI:87170"/>
        <dbReference type="ChEBI" id="CHEBI:456215"/>
        <dbReference type="EC" id="2.8.1.13"/>
    </reaction>
</comment>
<comment type="subcellular location">
    <subcellularLocation>
        <location evidence="9">Cytoplasm</location>
    </subcellularLocation>
</comment>
<dbReference type="PATRIC" id="fig|1618333.3.peg.199"/>
<comment type="function">
    <text evidence="9">Catalyzes the 2-thiolation of uridine at the wobble position (U34) of tRNA, leading to the formation of s(2)U34.</text>
</comment>
<dbReference type="PANTHER" id="PTHR11933">
    <property type="entry name" value="TRNA 5-METHYLAMINOMETHYL-2-THIOURIDYLATE -METHYLTRANSFERASE"/>
    <property type="match status" value="1"/>
</dbReference>
<dbReference type="GO" id="GO:0005524">
    <property type="term" value="F:ATP binding"/>
    <property type="evidence" value="ECO:0007669"/>
    <property type="project" value="UniProtKB-KW"/>
</dbReference>
<evidence type="ECO:0000259" key="11">
    <source>
        <dbReference type="Pfam" id="PF20259"/>
    </source>
</evidence>
<keyword evidence="4 9" id="KW-0547">Nucleotide-binding</keyword>
<feature type="active site" description="Nucleophile" evidence="9">
    <location>
        <position position="110"/>
    </location>
</feature>
<feature type="site" description="Interaction with tRNA" evidence="9">
    <location>
        <position position="136"/>
    </location>
</feature>
<dbReference type="InterPro" id="IPR014729">
    <property type="entry name" value="Rossmann-like_a/b/a_fold"/>
</dbReference>
<feature type="site" description="Interaction with tRNA" evidence="9">
    <location>
        <position position="345"/>
    </location>
</feature>
<dbReference type="NCBIfam" id="TIGR00420">
    <property type="entry name" value="trmU"/>
    <property type="match status" value="1"/>
</dbReference>
<keyword evidence="7" id="KW-1015">Disulfide bond</keyword>
<accession>A0A0G0D407</accession>
<feature type="binding site" evidence="9">
    <location>
        <position position="135"/>
    </location>
    <ligand>
        <name>ATP</name>
        <dbReference type="ChEBI" id="CHEBI:30616"/>
    </ligand>
</feature>
<evidence type="ECO:0000256" key="2">
    <source>
        <dbReference type="ARBA" id="ARBA00022679"/>
    </source>
</evidence>
<evidence type="ECO:0000256" key="4">
    <source>
        <dbReference type="ARBA" id="ARBA00022741"/>
    </source>
</evidence>
<keyword evidence="5 9" id="KW-0067">ATP-binding</keyword>
<protein>
    <recommendedName>
        <fullName evidence="9">tRNA-specific 2-thiouridylase MnmA</fullName>
        <ecNumber evidence="9">2.8.1.13</ecNumber>
    </recommendedName>
</protein>
<feature type="domain" description="tRNA-specific 2-thiouridylase MnmA-like central" evidence="11">
    <location>
        <begin position="224"/>
        <end position="304"/>
    </location>
</feature>
<comment type="caution">
    <text evidence="9">Lacks conserved residue(s) required for the propagation of feature annotation.</text>
</comment>
<dbReference type="AlphaFoldDB" id="A0A0G0D407"/>
<feature type="binding site" evidence="9">
    <location>
        <begin position="9"/>
        <end position="16"/>
    </location>
    <ligand>
        <name>ATP</name>
        <dbReference type="ChEBI" id="CHEBI:30616"/>
    </ligand>
</feature>
<evidence type="ECO:0000259" key="10">
    <source>
        <dbReference type="Pfam" id="PF20258"/>
    </source>
</evidence>
<keyword evidence="9" id="KW-0963">Cytoplasm</keyword>
<keyword evidence="1 9" id="KW-0820">tRNA-binding</keyword>
<feature type="active site" description="Cysteine persulfide intermediate" evidence="9">
    <location>
        <position position="216"/>
    </location>
</feature>
<proteinExistence type="inferred from homology"/>
<feature type="region of interest" description="Interaction with tRNA" evidence="9">
    <location>
        <begin position="166"/>
        <end position="168"/>
    </location>
</feature>
<comment type="similarity">
    <text evidence="9">Belongs to the MnmA/TRMU family.</text>
</comment>
<evidence type="ECO:0000313" key="13">
    <source>
        <dbReference type="Proteomes" id="UP000034316"/>
    </source>
</evidence>
<dbReference type="CDD" id="cd01998">
    <property type="entry name" value="MnmA_TRMU-like"/>
    <property type="match status" value="1"/>
</dbReference>
<dbReference type="InterPro" id="IPR046885">
    <property type="entry name" value="MnmA-like_C"/>
</dbReference>
<reference evidence="12 13" key="1">
    <citation type="journal article" date="2015" name="Nature">
        <title>rRNA introns, odd ribosomes, and small enigmatic genomes across a large radiation of phyla.</title>
        <authorList>
            <person name="Brown C.T."/>
            <person name="Hug L.A."/>
            <person name="Thomas B.C."/>
            <person name="Sharon I."/>
            <person name="Castelle C.J."/>
            <person name="Singh A."/>
            <person name="Wilkins M.J."/>
            <person name="Williams K.H."/>
            <person name="Banfield J.F."/>
        </authorList>
    </citation>
    <scope>NUCLEOTIDE SEQUENCE [LARGE SCALE GENOMIC DNA]</scope>
</reference>
<dbReference type="GO" id="GO:0005737">
    <property type="term" value="C:cytoplasm"/>
    <property type="evidence" value="ECO:0007669"/>
    <property type="project" value="UniProtKB-SubCell"/>
</dbReference>
<dbReference type="Pfam" id="PF03054">
    <property type="entry name" value="tRNA_Me_trans"/>
    <property type="match status" value="1"/>
</dbReference>
<comment type="caution">
    <text evidence="12">The sequence shown here is derived from an EMBL/GenBank/DDBJ whole genome shotgun (WGS) entry which is preliminary data.</text>
</comment>
<keyword evidence="6 9" id="KW-0694">RNA-binding</keyword>
<dbReference type="PANTHER" id="PTHR11933:SF5">
    <property type="entry name" value="MITOCHONDRIAL TRNA-SPECIFIC 2-THIOURIDYLASE 1"/>
    <property type="match status" value="1"/>
</dbReference>
<gene>
    <name evidence="9" type="primary">mnmA</name>
    <name evidence="12" type="ORF">UR93_C0005G0005</name>
</gene>
<dbReference type="InterPro" id="IPR023382">
    <property type="entry name" value="MnmA-like_central_sf"/>
</dbReference>
<feature type="domain" description="tRNA-specific 2-thiouridylase MnmA-like C-terminal" evidence="10">
    <location>
        <begin position="326"/>
        <end position="361"/>
    </location>
</feature>
<dbReference type="InterPro" id="IPR004506">
    <property type="entry name" value="MnmA-like"/>
</dbReference>
<name>A0A0G0D407_9BACT</name>
<dbReference type="HAMAP" id="MF_00144">
    <property type="entry name" value="tRNA_thiouridyl_MnmA"/>
    <property type="match status" value="1"/>
</dbReference>
<evidence type="ECO:0000256" key="6">
    <source>
        <dbReference type="ARBA" id="ARBA00022884"/>
    </source>
</evidence>
<feature type="binding site" evidence="9">
    <location>
        <position position="35"/>
    </location>
    <ligand>
        <name>ATP</name>
        <dbReference type="ChEBI" id="CHEBI:30616"/>
    </ligand>
</feature>
<dbReference type="GO" id="GO:0002143">
    <property type="term" value="P:tRNA wobble position uridine thiolation"/>
    <property type="evidence" value="ECO:0007669"/>
    <property type="project" value="TreeGrafter"/>
</dbReference>
<dbReference type="SUPFAM" id="SSF52402">
    <property type="entry name" value="Adenine nucleotide alpha hydrolases-like"/>
    <property type="match status" value="1"/>
</dbReference>
<evidence type="ECO:0000256" key="9">
    <source>
        <dbReference type="HAMAP-Rule" id="MF_00144"/>
    </source>
</evidence>
<keyword evidence="3 9" id="KW-0819">tRNA processing</keyword>
<feature type="region of interest" description="Interaction with target base in tRNA" evidence="9">
    <location>
        <begin position="105"/>
        <end position="107"/>
    </location>
</feature>
<evidence type="ECO:0000256" key="5">
    <source>
        <dbReference type="ARBA" id="ARBA00022840"/>
    </source>
</evidence>
<dbReference type="Proteomes" id="UP000034316">
    <property type="component" value="Unassembled WGS sequence"/>
</dbReference>
<keyword evidence="2 9" id="KW-0808">Transferase</keyword>
<evidence type="ECO:0000256" key="8">
    <source>
        <dbReference type="ARBA" id="ARBA00051542"/>
    </source>
</evidence>
<evidence type="ECO:0000313" key="12">
    <source>
        <dbReference type="EMBL" id="KKP88949.1"/>
    </source>
</evidence>